<dbReference type="PANTHER" id="PTHR43133">
    <property type="entry name" value="RNA POLYMERASE ECF-TYPE SIGMA FACTO"/>
    <property type="match status" value="1"/>
</dbReference>
<evidence type="ECO:0000313" key="8">
    <source>
        <dbReference type="Proteomes" id="UP000293874"/>
    </source>
</evidence>
<dbReference type="Gene3D" id="1.10.1740.10">
    <property type="match status" value="1"/>
</dbReference>
<dbReference type="GO" id="GO:0003677">
    <property type="term" value="F:DNA binding"/>
    <property type="evidence" value="ECO:0007669"/>
    <property type="project" value="InterPro"/>
</dbReference>
<evidence type="ECO:0000256" key="3">
    <source>
        <dbReference type="ARBA" id="ARBA00023082"/>
    </source>
</evidence>
<keyword evidence="4" id="KW-0804">Transcription</keyword>
<dbReference type="EMBL" id="SGXA01000004">
    <property type="protein sequence ID" value="RZS67134.1"/>
    <property type="molecule type" value="Genomic_DNA"/>
</dbReference>
<dbReference type="Pfam" id="PF08281">
    <property type="entry name" value="Sigma70_r4_2"/>
    <property type="match status" value="1"/>
</dbReference>
<proteinExistence type="inferred from homology"/>
<dbReference type="InterPro" id="IPR007627">
    <property type="entry name" value="RNA_pol_sigma70_r2"/>
</dbReference>
<dbReference type="GO" id="GO:0006352">
    <property type="term" value="P:DNA-templated transcription initiation"/>
    <property type="evidence" value="ECO:0007669"/>
    <property type="project" value="InterPro"/>
</dbReference>
<evidence type="ECO:0000256" key="4">
    <source>
        <dbReference type="ARBA" id="ARBA00023163"/>
    </source>
</evidence>
<dbReference type="InterPro" id="IPR013249">
    <property type="entry name" value="RNA_pol_sigma70_r4_t2"/>
</dbReference>
<dbReference type="InterPro" id="IPR013325">
    <property type="entry name" value="RNA_pol_sigma_r2"/>
</dbReference>
<dbReference type="InterPro" id="IPR036388">
    <property type="entry name" value="WH-like_DNA-bd_sf"/>
</dbReference>
<dbReference type="CDD" id="cd06171">
    <property type="entry name" value="Sigma70_r4"/>
    <property type="match status" value="1"/>
</dbReference>
<evidence type="ECO:0000256" key="1">
    <source>
        <dbReference type="ARBA" id="ARBA00010641"/>
    </source>
</evidence>
<dbReference type="InterPro" id="IPR013324">
    <property type="entry name" value="RNA_pol_sigma_r3/r4-like"/>
</dbReference>
<keyword evidence="3" id="KW-0731">Sigma factor</keyword>
<accession>A0A4Q7MG55</accession>
<dbReference type="Pfam" id="PF04542">
    <property type="entry name" value="Sigma70_r2"/>
    <property type="match status" value="1"/>
</dbReference>
<dbReference type="InterPro" id="IPR014284">
    <property type="entry name" value="RNA_pol_sigma-70_dom"/>
</dbReference>
<evidence type="ECO:0000259" key="5">
    <source>
        <dbReference type="Pfam" id="PF04542"/>
    </source>
</evidence>
<comment type="similarity">
    <text evidence="1">Belongs to the sigma-70 factor family. ECF subfamily.</text>
</comment>
<dbReference type="SUPFAM" id="SSF88946">
    <property type="entry name" value="Sigma2 domain of RNA polymerase sigma factors"/>
    <property type="match status" value="1"/>
</dbReference>
<gene>
    <name evidence="7" type="ORF">EV199_5519</name>
</gene>
<evidence type="ECO:0000256" key="2">
    <source>
        <dbReference type="ARBA" id="ARBA00023015"/>
    </source>
</evidence>
<dbReference type="InterPro" id="IPR014327">
    <property type="entry name" value="RNA_pol_sigma70_bacteroid"/>
</dbReference>
<protein>
    <submittedName>
        <fullName evidence="7">RNA polymerase sigma-70 factor (ECF subfamily)</fullName>
    </submittedName>
</protein>
<dbReference type="Proteomes" id="UP000293874">
    <property type="component" value="Unassembled WGS sequence"/>
</dbReference>
<comment type="caution">
    <text evidence="7">The sequence shown here is derived from an EMBL/GenBank/DDBJ whole genome shotgun (WGS) entry which is preliminary data.</text>
</comment>
<dbReference type="InterPro" id="IPR039425">
    <property type="entry name" value="RNA_pol_sigma-70-like"/>
</dbReference>
<dbReference type="NCBIfam" id="TIGR02985">
    <property type="entry name" value="Sig70_bacteroi1"/>
    <property type="match status" value="1"/>
</dbReference>
<feature type="domain" description="RNA polymerase sigma-70 region 2" evidence="5">
    <location>
        <begin position="56"/>
        <end position="121"/>
    </location>
</feature>
<evidence type="ECO:0000313" key="7">
    <source>
        <dbReference type="EMBL" id="RZS67134.1"/>
    </source>
</evidence>
<evidence type="ECO:0000259" key="6">
    <source>
        <dbReference type="Pfam" id="PF08281"/>
    </source>
</evidence>
<keyword evidence="2" id="KW-0805">Transcription regulation</keyword>
<dbReference type="AlphaFoldDB" id="A0A4Q7MG55"/>
<dbReference type="PANTHER" id="PTHR43133:SF46">
    <property type="entry name" value="RNA POLYMERASE SIGMA-70 FACTOR ECF SUBFAMILY"/>
    <property type="match status" value="1"/>
</dbReference>
<dbReference type="NCBIfam" id="TIGR02937">
    <property type="entry name" value="sigma70-ECF"/>
    <property type="match status" value="1"/>
</dbReference>
<name>A0A4Q7MG55_9BACT</name>
<dbReference type="SUPFAM" id="SSF88659">
    <property type="entry name" value="Sigma3 and sigma4 domains of RNA polymerase sigma factors"/>
    <property type="match status" value="1"/>
</dbReference>
<reference evidence="7 8" key="1">
    <citation type="submission" date="2019-02" db="EMBL/GenBank/DDBJ databases">
        <title>Genomic Encyclopedia of Type Strains, Phase IV (KMG-IV): sequencing the most valuable type-strain genomes for metagenomic binning, comparative biology and taxonomic classification.</title>
        <authorList>
            <person name="Goeker M."/>
        </authorList>
    </citation>
    <scope>NUCLEOTIDE SEQUENCE [LARGE SCALE GENOMIC DNA]</scope>
    <source>
        <strain evidence="7 8">DSM 18116</strain>
    </source>
</reference>
<feature type="domain" description="RNA polymerase sigma factor 70 region 4 type 2" evidence="6">
    <location>
        <begin position="150"/>
        <end position="202"/>
    </location>
</feature>
<dbReference type="Gene3D" id="1.10.10.10">
    <property type="entry name" value="Winged helix-like DNA-binding domain superfamily/Winged helix DNA-binding domain"/>
    <property type="match status" value="1"/>
</dbReference>
<organism evidence="7 8">
    <name type="scientific">Pseudobacter ginsenosidimutans</name>
    <dbReference type="NCBI Taxonomy" id="661488"/>
    <lineage>
        <taxon>Bacteria</taxon>
        <taxon>Pseudomonadati</taxon>
        <taxon>Bacteroidota</taxon>
        <taxon>Chitinophagia</taxon>
        <taxon>Chitinophagales</taxon>
        <taxon>Chitinophagaceae</taxon>
        <taxon>Pseudobacter</taxon>
    </lineage>
</organism>
<sequence length="224" mass="25742">MWQATCRPASGCHTPKFAQHLYIAGTNLRLTATVHHNNPSAPDTVSIINSNTFRELYQRYQPGLFFQAYALLQNQQEAEDIVTDSFMKLWNARAQFNSAGAAVNWMRIATRNACLDLLKHRKIVQHSLNEIAGQADKEWYHEDLLGELLQEIHTAVEQLPEKSREVFRLRYIDGLKNEEIAGQLGIRHQSVRNHLATALKTLRLKLLDKDHLLPILLLMLKLRD</sequence>
<dbReference type="GO" id="GO:0016987">
    <property type="term" value="F:sigma factor activity"/>
    <property type="evidence" value="ECO:0007669"/>
    <property type="project" value="UniProtKB-KW"/>
</dbReference>
<keyword evidence="8" id="KW-1185">Reference proteome</keyword>